<dbReference type="Proteomes" id="UP000018727">
    <property type="component" value="Unassembled WGS sequence"/>
</dbReference>
<dbReference type="HOGENOM" id="CLU_2937851_0_0_10"/>
<evidence type="ECO:0000313" key="2">
    <source>
        <dbReference type="Proteomes" id="UP000018727"/>
    </source>
</evidence>
<dbReference type="EMBL" id="AZJH01000013">
    <property type="protein sequence ID" value="ETD28827.1"/>
    <property type="molecule type" value="Genomic_DNA"/>
</dbReference>
<sequence length="60" mass="6856">MRDVRKCKIGVLINKSKNSPCGNTAEGVFLAMRNFVLFLISMRTMDNLSLLRLLSRELLQ</sequence>
<comment type="caution">
    <text evidence="1">The sequence shown here is derived from an EMBL/GenBank/DDBJ whole genome shotgun (WGS) entry which is preliminary data.</text>
</comment>
<evidence type="ECO:0000313" key="1">
    <source>
        <dbReference type="EMBL" id="ETD28827.1"/>
    </source>
</evidence>
<proteinExistence type="predicted"/>
<organism evidence="1 2">
    <name type="scientific">Prevotella nigrescens CC14M</name>
    <dbReference type="NCBI Taxonomy" id="1073366"/>
    <lineage>
        <taxon>Bacteria</taxon>
        <taxon>Pseudomonadati</taxon>
        <taxon>Bacteroidota</taxon>
        <taxon>Bacteroidia</taxon>
        <taxon>Bacteroidales</taxon>
        <taxon>Prevotellaceae</taxon>
        <taxon>Prevotella</taxon>
    </lineage>
</organism>
<protein>
    <submittedName>
        <fullName evidence="1">Uncharacterized protein</fullName>
    </submittedName>
</protein>
<dbReference type="AlphaFoldDB" id="V8CNZ6"/>
<keyword evidence="2" id="KW-1185">Reference proteome</keyword>
<accession>V8CNZ6</accession>
<gene>
    <name evidence="1" type="ORF">HMPREF1173_01073</name>
</gene>
<reference evidence="1 2" key="1">
    <citation type="submission" date="2013-10" db="EMBL/GenBank/DDBJ databases">
        <title>The Genome Sequence of Prevotella nigrescens CC14M.</title>
        <authorList>
            <consortium name="The Broad Institute Genomics Platform"/>
            <person name="Earl A."/>
            <person name="Allen-Vercoe E."/>
            <person name="Daigneault M."/>
            <person name="Young S.K."/>
            <person name="Zeng Q."/>
            <person name="Gargeya S."/>
            <person name="Fitzgerald M."/>
            <person name="Abouelleil A."/>
            <person name="Alvarado L."/>
            <person name="Chapman S.B."/>
            <person name="Gainer-Dewar J."/>
            <person name="Goldberg J."/>
            <person name="Griggs A."/>
            <person name="Gujja S."/>
            <person name="Hansen M."/>
            <person name="Howarth C."/>
            <person name="Imamovic A."/>
            <person name="Ireland A."/>
            <person name="Larimer J."/>
            <person name="McCowan C."/>
            <person name="Murphy C."/>
            <person name="Pearson M."/>
            <person name="Poon T.W."/>
            <person name="Priest M."/>
            <person name="Roberts A."/>
            <person name="Saif S."/>
            <person name="Shea T."/>
            <person name="Sykes S."/>
            <person name="Wortman J."/>
            <person name="Nusbaum C."/>
            <person name="Birren B."/>
        </authorList>
    </citation>
    <scope>NUCLEOTIDE SEQUENCE [LARGE SCALE GENOMIC DNA]</scope>
    <source>
        <strain evidence="1 2">CC14M</strain>
    </source>
</reference>
<name>V8CNZ6_9BACT</name>